<keyword evidence="2" id="KW-1185">Reference proteome</keyword>
<reference evidence="3" key="1">
    <citation type="submission" date="2025-08" db="UniProtKB">
        <authorList>
            <consortium name="RefSeq"/>
        </authorList>
    </citation>
    <scope>IDENTIFICATION</scope>
    <source>
        <tissue evidence="3">Blood</tissue>
    </source>
</reference>
<dbReference type="KEGG" id="pgut:117672063"/>
<dbReference type="AlphaFoldDB" id="A0A6P9CY65"/>
<sequence>MMLKPKQKSWYRDRGQVFPTNKGSSRNSSQEKRQCSMAGSSQLYKKSTFPPLLDSYLPLNCQNQNRANWQKIEKSKKEHIRNNSRILSEEEKDELIKQALLEKHHLETYKNLYKIRNILYERYKTLLNEKVSKQRIQIKAFDLKQQQLKHKEQKCTLRRKLPFCKLSHDTKYMESLSQSNSYWVTGLQNELTKLGIIKNQQDYENFWKVAWEDVPGSKIKEKLPDIKARMSAAKSLLFSTPTGIKPLQQVKSFPNSRLKKEASHDNTKLEDHCTKQTLLLQSVDICCPSTPTKMKMKSQQQMEQMFSKFLLSDVGKKQGEPLKSQQVACSSALHQKESDKRRKHEMHLHRLDHLYYFSLIKMALSKRLLKQNDQFSDVRKGQSVHDLMEYLFPNGHEHSRLKCNKMVIEENTIPCLIHAKQQEMHQKDSPKVLRIPKEKKMLLKQEKHVDTIEDEKSTAVGEKDIIAMPLSLEDVALYHPVIEPKQIGKYWTNYAGKNSFNHEKY</sequence>
<organism evidence="2 3">
    <name type="scientific">Pantherophis guttatus</name>
    <name type="common">Corn snake</name>
    <name type="synonym">Elaphe guttata</name>
    <dbReference type="NCBI Taxonomy" id="94885"/>
    <lineage>
        <taxon>Eukaryota</taxon>
        <taxon>Metazoa</taxon>
        <taxon>Chordata</taxon>
        <taxon>Craniata</taxon>
        <taxon>Vertebrata</taxon>
        <taxon>Euteleostomi</taxon>
        <taxon>Lepidosauria</taxon>
        <taxon>Squamata</taxon>
        <taxon>Bifurcata</taxon>
        <taxon>Unidentata</taxon>
        <taxon>Episquamata</taxon>
        <taxon>Toxicofera</taxon>
        <taxon>Serpentes</taxon>
        <taxon>Colubroidea</taxon>
        <taxon>Colubridae</taxon>
        <taxon>Colubrinae</taxon>
        <taxon>Pantherophis</taxon>
    </lineage>
</organism>
<dbReference type="GeneID" id="117672063"/>
<dbReference type="RefSeq" id="XP_034284380.1">
    <property type="nucleotide sequence ID" value="XM_034428489.2"/>
</dbReference>
<feature type="compositionally biased region" description="Polar residues" evidence="1">
    <location>
        <begin position="18"/>
        <end position="28"/>
    </location>
</feature>
<proteinExistence type="predicted"/>
<gene>
    <name evidence="3" type="primary">LOC117672063</name>
</gene>
<name>A0A6P9CY65_PANGU</name>
<dbReference type="Proteomes" id="UP001652622">
    <property type="component" value="Unplaced"/>
</dbReference>
<feature type="region of interest" description="Disordered" evidence="1">
    <location>
        <begin position="1"/>
        <end position="42"/>
    </location>
</feature>
<protein>
    <submittedName>
        <fullName evidence="3">Uncharacterized protein LOC117672063 isoform X1</fullName>
    </submittedName>
</protein>
<evidence type="ECO:0000256" key="1">
    <source>
        <dbReference type="SAM" id="MobiDB-lite"/>
    </source>
</evidence>
<accession>A0A6P9CY65</accession>
<evidence type="ECO:0000313" key="3">
    <source>
        <dbReference type="RefSeq" id="XP_034284380.1"/>
    </source>
</evidence>
<dbReference type="InParanoid" id="A0A6P9CY65"/>
<dbReference type="OMA" id="CDVIADH"/>
<evidence type="ECO:0000313" key="2">
    <source>
        <dbReference type="Proteomes" id="UP001652622"/>
    </source>
</evidence>